<keyword evidence="9" id="KW-1185">Reference proteome</keyword>
<feature type="domain" description="Cyclin C-terminal" evidence="7">
    <location>
        <begin position="297"/>
        <end position="423"/>
    </location>
</feature>
<evidence type="ECO:0000256" key="2">
    <source>
        <dbReference type="ARBA" id="ARBA00022618"/>
    </source>
</evidence>
<keyword evidence="2" id="KW-0132">Cell division</keyword>
<sequence>MEKENLIEPAAGAAIGSFTRPRVKAVSHQNGVFLCREMPKLPLPHTKRAAFDEISGSNHQPKRRAALTDISNVVCAGNCIKACTFAVLEEKPPWRLNALSMKDASNDSAPKMRKGANLLQYKSISDKISEKVEHILHMGKSKLSAKQDIVDIDANQRYPQLCSIYASDIYSYLHVAEIDRRPNSTYMETVQQDITPPMRAILVDWLVEVCDEYKLIPDTLYLTVYLIDAFLSLESIARQRLQLLGITCLLIASKFEEICAPRVAELCLITDCTYTKAEVIEMESRVLNNLNFRVSAPTARTFLRRFIRAAQLSYDLTEDFNLKLELLAKYLTDLTLIHYGFLKFFPSAVAASAVFLARWTLRQSGHPWNATLEHYTKYKSSDLKVTVCALQCLQWNSASCPTNAIRTIYCQAKFKFVAALTSPVLVDALFQQ</sequence>
<evidence type="ECO:0000256" key="5">
    <source>
        <dbReference type="RuleBase" id="RU000383"/>
    </source>
</evidence>
<dbReference type="SUPFAM" id="SSF47954">
    <property type="entry name" value="Cyclin-like"/>
    <property type="match status" value="2"/>
</dbReference>
<evidence type="ECO:0000256" key="4">
    <source>
        <dbReference type="ARBA" id="ARBA00023306"/>
    </source>
</evidence>
<dbReference type="GO" id="GO:0051301">
    <property type="term" value="P:cell division"/>
    <property type="evidence" value="ECO:0007669"/>
    <property type="project" value="UniProtKB-KW"/>
</dbReference>
<dbReference type="Pfam" id="PF00134">
    <property type="entry name" value="Cyclin_N"/>
    <property type="match status" value="1"/>
</dbReference>
<evidence type="ECO:0000313" key="8">
    <source>
        <dbReference type="EMBL" id="CAI9114071.1"/>
    </source>
</evidence>
<dbReference type="EMBL" id="OX459124">
    <property type="protein sequence ID" value="CAI9114071.1"/>
    <property type="molecule type" value="Genomic_DNA"/>
</dbReference>
<evidence type="ECO:0000313" key="9">
    <source>
        <dbReference type="Proteomes" id="UP001161247"/>
    </source>
</evidence>
<dbReference type="GO" id="GO:0016538">
    <property type="term" value="F:cyclin-dependent protein serine/threonine kinase regulator activity"/>
    <property type="evidence" value="ECO:0007669"/>
    <property type="project" value="InterPro"/>
</dbReference>
<dbReference type="Pfam" id="PF02984">
    <property type="entry name" value="Cyclin_C"/>
    <property type="match status" value="1"/>
</dbReference>
<dbReference type="GO" id="GO:0044772">
    <property type="term" value="P:mitotic cell cycle phase transition"/>
    <property type="evidence" value="ECO:0007669"/>
    <property type="project" value="InterPro"/>
</dbReference>
<proteinExistence type="inferred from homology"/>
<feature type="domain" description="Cyclin-like" evidence="6">
    <location>
        <begin position="204"/>
        <end position="288"/>
    </location>
</feature>
<evidence type="ECO:0000259" key="6">
    <source>
        <dbReference type="SMART" id="SM00385"/>
    </source>
</evidence>
<keyword evidence="4" id="KW-0131">Cell cycle</keyword>
<organism evidence="8 9">
    <name type="scientific">Oldenlandia corymbosa var. corymbosa</name>
    <dbReference type="NCBI Taxonomy" id="529605"/>
    <lineage>
        <taxon>Eukaryota</taxon>
        <taxon>Viridiplantae</taxon>
        <taxon>Streptophyta</taxon>
        <taxon>Embryophyta</taxon>
        <taxon>Tracheophyta</taxon>
        <taxon>Spermatophyta</taxon>
        <taxon>Magnoliopsida</taxon>
        <taxon>eudicotyledons</taxon>
        <taxon>Gunneridae</taxon>
        <taxon>Pentapetalae</taxon>
        <taxon>asterids</taxon>
        <taxon>lamiids</taxon>
        <taxon>Gentianales</taxon>
        <taxon>Rubiaceae</taxon>
        <taxon>Rubioideae</taxon>
        <taxon>Spermacoceae</taxon>
        <taxon>Hedyotis-Oldenlandia complex</taxon>
        <taxon>Oldenlandia</taxon>
    </lineage>
</organism>
<dbReference type="InterPro" id="IPR006671">
    <property type="entry name" value="Cyclin_N"/>
</dbReference>
<comment type="similarity">
    <text evidence="1">Belongs to the cyclin family. Cyclin AB subfamily.</text>
</comment>
<gene>
    <name evidence="8" type="ORF">OLC1_LOCUS20930</name>
</gene>
<name>A0AAV1E1W1_OLDCO</name>
<dbReference type="InterPro" id="IPR039361">
    <property type="entry name" value="Cyclin"/>
</dbReference>
<accession>A0AAV1E1W1</accession>
<dbReference type="SMART" id="SM01332">
    <property type="entry name" value="Cyclin_C"/>
    <property type="match status" value="1"/>
</dbReference>
<evidence type="ECO:0000259" key="7">
    <source>
        <dbReference type="SMART" id="SM01332"/>
    </source>
</evidence>
<dbReference type="SMART" id="SM00385">
    <property type="entry name" value="CYCLIN"/>
    <property type="match status" value="2"/>
</dbReference>
<keyword evidence="3 5" id="KW-0195">Cyclin</keyword>
<dbReference type="InterPro" id="IPR004367">
    <property type="entry name" value="Cyclin_C-dom"/>
</dbReference>
<dbReference type="InterPro" id="IPR013763">
    <property type="entry name" value="Cyclin-like_dom"/>
</dbReference>
<evidence type="ECO:0000256" key="3">
    <source>
        <dbReference type="ARBA" id="ARBA00023127"/>
    </source>
</evidence>
<dbReference type="PANTHER" id="PTHR10177">
    <property type="entry name" value="CYCLINS"/>
    <property type="match status" value="1"/>
</dbReference>
<dbReference type="Proteomes" id="UP001161247">
    <property type="component" value="Chromosome 7"/>
</dbReference>
<dbReference type="FunFam" id="1.10.472.10:FF:000013">
    <property type="entry name" value="Cyclin A1"/>
    <property type="match status" value="1"/>
</dbReference>
<protein>
    <submittedName>
        <fullName evidence="8">OLC1v1014690C1</fullName>
    </submittedName>
</protein>
<dbReference type="Gene3D" id="1.10.472.10">
    <property type="entry name" value="Cyclin-like"/>
    <property type="match status" value="2"/>
</dbReference>
<dbReference type="InterPro" id="IPR036915">
    <property type="entry name" value="Cyclin-like_sf"/>
</dbReference>
<dbReference type="FunFam" id="1.10.472.10:FF:000167">
    <property type="entry name" value="Mitotic cyclin 6"/>
    <property type="match status" value="1"/>
</dbReference>
<reference evidence="8" key="1">
    <citation type="submission" date="2023-03" db="EMBL/GenBank/DDBJ databases">
        <authorList>
            <person name="Julca I."/>
        </authorList>
    </citation>
    <scope>NUCLEOTIDE SEQUENCE</scope>
</reference>
<dbReference type="AlphaFoldDB" id="A0AAV1E1W1"/>
<feature type="domain" description="Cyclin-like" evidence="6">
    <location>
        <begin position="301"/>
        <end position="392"/>
    </location>
</feature>
<evidence type="ECO:0000256" key="1">
    <source>
        <dbReference type="ARBA" id="ARBA00006955"/>
    </source>
</evidence>